<evidence type="ECO:0000256" key="5">
    <source>
        <dbReference type="ARBA" id="ARBA00022825"/>
    </source>
</evidence>
<evidence type="ECO:0000313" key="10">
    <source>
        <dbReference type="EMBL" id="CAG9855502.1"/>
    </source>
</evidence>
<dbReference type="Gene3D" id="2.40.10.10">
    <property type="entry name" value="Trypsin-like serine proteases"/>
    <property type="match status" value="1"/>
</dbReference>
<gene>
    <name evidence="10" type="ORF">PHYEVI_LOCUS1951</name>
</gene>
<keyword evidence="8" id="KW-0732">Signal</keyword>
<keyword evidence="3 7" id="KW-0645">Protease</keyword>
<keyword evidence="6" id="KW-1015">Disulfide bond</keyword>
<dbReference type="InterPro" id="IPR001314">
    <property type="entry name" value="Peptidase_S1A"/>
</dbReference>
<keyword evidence="11" id="KW-1185">Reference proteome</keyword>
<keyword evidence="4 7" id="KW-0378">Hydrolase</keyword>
<evidence type="ECO:0000256" key="3">
    <source>
        <dbReference type="ARBA" id="ARBA00022670"/>
    </source>
</evidence>
<dbReference type="SUPFAM" id="SSF50494">
    <property type="entry name" value="Trypsin-like serine proteases"/>
    <property type="match status" value="1"/>
</dbReference>
<evidence type="ECO:0000256" key="1">
    <source>
        <dbReference type="ARBA" id="ARBA00004613"/>
    </source>
</evidence>
<dbReference type="OrthoDB" id="6339452at2759"/>
<dbReference type="InterPro" id="IPR009003">
    <property type="entry name" value="Peptidase_S1_PA"/>
</dbReference>
<protein>
    <recommendedName>
        <fullName evidence="9">Peptidase S1 domain-containing protein</fullName>
    </recommendedName>
</protein>
<proteinExistence type="predicted"/>
<evidence type="ECO:0000256" key="4">
    <source>
        <dbReference type="ARBA" id="ARBA00022801"/>
    </source>
</evidence>
<evidence type="ECO:0000256" key="7">
    <source>
        <dbReference type="RuleBase" id="RU363034"/>
    </source>
</evidence>
<evidence type="ECO:0000256" key="8">
    <source>
        <dbReference type="SAM" id="SignalP"/>
    </source>
</evidence>
<dbReference type="GO" id="GO:0005576">
    <property type="term" value="C:extracellular region"/>
    <property type="evidence" value="ECO:0007669"/>
    <property type="project" value="UniProtKB-SubCell"/>
</dbReference>
<dbReference type="EMBL" id="OU900103">
    <property type="protein sequence ID" value="CAG9855502.1"/>
    <property type="molecule type" value="Genomic_DNA"/>
</dbReference>
<evidence type="ECO:0000256" key="6">
    <source>
        <dbReference type="ARBA" id="ARBA00023157"/>
    </source>
</evidence>
<keyword evidence="2" id="KW-0964">Secreted</keyword>
<comment type="subcellular location">
    <subcellularLocation>
        <location evidence="1">Secreted</location>
    </subcellularLocation>
</comment>
<dbReference type="PROSITE" id="PS50240">
    <property type="entry name" value="TRYPSIN_DOM"/>
    <property type="match status" value="1"/>
</dbReference>
<dbReference type="PANTHER" id="PTHR24252">
    <property type="entry name" value="ACROSIN-RELATED"/>
    <property type="match status" value="1"/>
</dbReference>
<dbReference type="CDD" id="cd00190">
    <property type="entry name" value="Tryp_SPc"/>
    <property type="match status" value="1"/>
</dbReference>
<dbReference type="PANTHER" id="PTHR24252:SF7">
    <property type="entry name" value="HYALIN"/>
    <property type="match status" value="1"/>
</dbReference>
<evidence type="ECO:0000256" key="2">
    <source>
        <dbReference type="ARBA" id="ARBA00022525"/>
    </source>
</evidence>
<dbReference type="FunFam" id="2.40.10.10:FF:000015">
    <property type="entry name" value="Atrial natriuretic peptide-converting enzyme"/>
    <property type="match status" value="1"/>
</dbReference>
<dbReference type="InterPro" id="IPR033116">
    <property type="entry name" value="TRYPSIN_SER"/>
</dbReference>
<feature type="chain" id="PRO_5040313513" description="Peptidase S1 domain-containing protein" evidence="8">
    <location>
        <begin position="18"/>
        <end position="388"/>
    </location>
</feature>
<sequence>MKQTIVFLLIFLATCYSAQVGNKCTIRETSRRGTCQKERNCPGVQEDAKKGIRPTLCGYYDLNGLIVCCEKPVEVNDLTSININNNFGEITENSNRKLRISEEKCQEYSRPVQLVLSVLPLVSDVTPVNITVPNCDYNTVPLIVGGLPADPGEFPFMALVGFNSSDNPWRCGGTLISDRFVLTAAHCTFTRDAGKPALVRLGELDLSSENDGSQYKDYYLSRVITHDGYKYPEKYNDIALLETRDKIVFTQFIRPACLYTRKDINNDKALAMGFGKNAFAGEFSDKLMKVSLDLFDNQRCMRTYPANNKELPRGIISTMLCSGVLTGGHDTCLGDSGGPLVVTKKGNMCQFFVVGITSFGKLCGQRNTPAIYTRVSEYVDWIEERVFK</sequence>
<dbReference type="InterPro" id="IPR018114">
    <property type="entry name" value="TRYPSIN_HIS"/>
</dbReference>
<accession>A0A9N9TC85</accession>
<dbReference type="SMART" id="SM00020">
    <property type="entry name" value="Tryp_SPc"/>
    <property type="match status" value="1"/>
</dbReference>
<evidence type="ECO:0000259" key="9">
    <source>
        <dbReference type="PROSITE" id="PS50240"/>
    </source>
</evidence>
<dbReference type="Pfam" id="PF00089">
    <property type="entry name" value="Trypsin"/>
    <property type="match status" value="1"/>
</dbReference>
<feature type="domain" description="Peptidase S1" evidence="9">
    <location>
        <begin position="143"/>
        <end position="387"/>
    </location>
</feature>
<keyword evidence="5 7" id="KW-0720">Serine protease</keyword>
<reference evidence="10" key="1">
    <citation type="submission" date="2022-01" db="EMBL/GenBank/DDBJ databases">
        <authorList>
            <person name="King R."/>
        </authorList>
    </citation>
    <scope>NUCLEOTIDE SEQUENCE</scope>
</reference>
<dbReference type="Proteomes" id="UP001153712">
    <property type="component" value="Chromosome 10"/>
</dbReference>
<feature type="signal peptide" evidence="8">
    <location>
        <begin position="1"/>
        <end position="17"/>
    </location>
</feature>
<dbReference type="PROSITE" id="PS00135">
    <property type="entry name" value="TRYPSIN_SER"/>
    <property type="match status" value="1"/>
</dbReference>
<organism evidence="10 11">
    <name type="scientific">Phyllotreta striolata</name>
    <name type="common">Striped flea beetle</name>
    <name type="synonym">Crioceris striolata</name>
    <dbReference type="NCBI Taxonomy" id="444603"/>
    <lineage>
        <taxon>Eukaryota</taxon>
        <taxon>Metazoa</taxon>
        <taxon>Ecdysozoa</taxon>
        <taxon>Arthropoda</taxon>
        <taxon>Hexapoda</taxon>
        <taxon>Insecta</taxon>
        <taxon>Pterygota</taxon>
        <taxon>Neoptera</taxon>
        <taxon>Endopterygota</taxon>
        <taxon>Coleoptera</taxon>
        <taxon>Polyphaga</taxon>
        <taxon>Cucujiformia</taxon>
        <taxon>Chrysomeloidea</taxon>
        <taxon>Chrysomelidae</taxon>
        <taxon>Galerucinae</taxon>
        <taxon>Alticini</taxon>
        <taxon>Phyllotreta</taxon>
    </lineage>
</organism>
<dbReference type="PROSITE" id="PS00134">
    <property type="entry name" value="TRYPSIN_HIS"/>
    <property type="match status" value="1"/>
</dbReference>
<dbReference type="GO" id="GO:0006508">
    <property type="term" value="P:proteolysis"/>
    <property type="evidence" value="ECO:0007669"/>
    <property type="project" value="UniProtKB-KW"/>
</dbReference>
<dbReference type="PRINTS" id="PR00722">
    <property type="entry name" value="CHYMOTRYPSIN"/>
</dbReference>
<dbReference type="InterPro" id="IPR043504">
    <property type="entry name" value="Peptidase_S1_PA_chymotrypsin"/>
</dbReference>
<dbReference type="GO" id="GO:0004252">
    <property type="term" value="F:serine-type endopeptidase activity"/>
    <property type="evidence" value="ECO:0007669"/>
    <property type="project" value="InterPro"/>
</dbReference>
<dbReference type="InterPro" id="IPR001254">
    <property type="entry name" value="Trypsin_dom"/>
</dbReference>
<name>A0A9N9TC85_PHYSR</name>
<dbReference type="AlphaFoldDB" id="A0A9N9TC85"/>
<evidence type="ECO:0000313" key="11">
    <source>
        <dbReference type="Proteomes" id="UP001153712"/>
    </source>
</evidence>